<dbReference type="PANTHER" id="PTHR24321">
    <property type="entry name" value="DEHYDROGENASES, SHORT CHAIN"/>
    <property type="match status" value="1"/>
</dbReference>
<dbReference type="InterPro" id="IPR020904">
    <property type="entry name" value="Sc_DH/Rdtase_CS"/>
</dbReference>
<dbReference type="GO" id="GO:0016491">
    <property type="term" value="F:oxidoreductase activity"/>
    <property type="evidence" value="ECO:0007669"/>
    <property type="project" value="UniProtKB-KW"/>
</dbReference>
<dbReference type="AlphaFoldDB" id="K6Y8C3"/>
<evidence type="ECO:0000256" key="1">
    <source>
        <dbReference type="ARBA" id="ARBA00006484"/>
    </source>
</evidence>
<organism evidence="3 4">
    <name type="scientific">Brumicola pallidula DSM 14239 = ACAM 615</name>
    <dbReference type="NCBI Taxonomy" id="1121922"/>
    <lineage>
        <taxon>Bacteria</taxon>
        <taxon>Pseudomonadati</taxon>
        <taxon>Pseudomonadota</taxon>
        <taxon>Gammaproteobacteria</taxon>
        <taxon>Alteromonadales</taxon>
        <taxon>Alteromonadaceae</taxon>
        <taxon>Brumicola</taxon>
    </lineage>
</organism>
<comment type="caution">
    <text evidence="3">The sequence shown here is derived from an EMBL/GenBank/DDBJ whole genome shotgun (WGS) entry which is preliminary data.</text>
</comment>
<dbReference type="SUPFAM" id="SSF51735">
    <property type="entry name" value="NAD(P)-binding Rossmann-fold domains"/>
    <property type="match status" value="1"/>
</dbReference>
<proteinExistence type="inferred from homology"/>
<dbReference type="InterPro" id="IPR036291">
    <property type="entry name" value="NAD(P)-bd_dom_sf"/>
</dbReference>
<dbReference type="RefSeq" id="WP_006011511.1">
    <property type="nucleotide sequence ID" value="NZ_BAEQ01000039.1"/>
</dbReference>
<dbReference type="PANTHER" id="PTHR24321:SF8">
    <property type="entry name" value="ESTRADIOL 17-BETA-DEHYDROGENASE 8-RELATED"/>
    <property type="match status" value="1"/>
</dbReference>
<evidence type="ECO:0000256" key="2">
    <source>
        <dbReference type="ARBA" id="ARBA00023002"/>
    </source>
</evidence>
<dbReference type="Pfam" id="PF13561">
    <property type="entry name" value="adh_short_C2"/>
    <property type="match status" value="1"/>
</dbReference>
<keyword evidence="2" id="KW-0560">Oxidoreductase</keyword>
<dbReference type="CDD" id="cd05233">
    <property type="entry name" value="SDR_c"/>
    <property type="match status" value="1"/>
</dbReference>
<dbReference type="OrthoDB" id="9787298at2"/>
<keyword evidence="4" id="KW-1185">Reference proteome</keyword>
<dbReference type="Proteomes" id="UP000006251">
    <property type="component" value="Unassembled WGS sequence"/>
</dbReference>
<dbReference type="EMBL" id="BAEQ01000039">
    <property type="protein sequence ID" value="GAC29009.1"/>
    <property type="molecule type" value="Genomic_DNA"/>
</dbReference>
<dbReference type="PROSITE" id="PS00061">
    <property type="entry name" value="ADH_SHORT"/>
    <property type="match status" value="1"/>
</dbReference>
<reference evidence="4" key="1">
    <citation type="journal article" date="2014" name="Environ. Microbiol.">
        <title>Comparative genomics of the marine bacterial genus Glaciecola reveals the high degree of genomic diversity and genomic characteristic for cold adaptation.</title>
        <authorList>
            <person name="Qin Q.L."/>
            <person name="Xie B.B."/>
            <person name="Yu Y."/>
            <person name="Shu Y.L."/>
            <person name="Rong J.C."/>
            <person name="Zhang Y.J."/>
            <person name="Zhao D.L."/>
            <person name="Chen X.L."/>
            <person name="Zhang X.Y."/>
            <person name="Chen B."/>
            <person name="Zhou B.C."/>
            <person name="Zhang Y.Z."/>
        </authorList>
    </citation>
    <scope>NUCLEOTIDE SEQUENCE [LARGE SCALE GENOMIC DNA]</scope>
    <source>
        <strain evidence="4">ACAM 615</strain>
    </source>
</reference>
<dbReference type="STRING" id="1121922.GCA_000428905_01920"/>
<accession>K6Y8C3</accession>
<dbReference type="PRINTS" id="PR00080">
    <property type="entry name" value="SDRFAMILY"/>
</dbReference>
<dbReference type="PRINTS" id="PR00081">
    <property type="entry name" value="GDHRDH"/>
</dbReference>
<evidence type="ECO:0000313" key="3">
    <source>
        <dbReference type="EMBL" id="GAC29009.1"/>
    </source>
</evidence>
<comment type="similarity">
    <text evidence="1">Belongs to the short-chain dehydrogenases/reductases (SDR) family.</text>
</comment>
<name>K6Y8C3_9ALTE</name>
<evidence type="ECO:0000313" key="4">
    <source>
        <dbReference type="Proteomes" id="UP000006251"/>
    </source>
</evidence>
<protein>
    <submittedName>
        <fullName evidence="3">3-oxoacyl-[acyl-carrier-protein] reductase</fullName>
    </submittedName>
</protein>
<dbReference type="InterPro" id="IPR002347">
    <property type="entry name" value="SDR_fam"/>
</dbReference>
<dbReference type="Gene3D" id="3.40.50.720">
    <property type="entry name" value="NAD(P)-binding Rossmann-like Domain"/>
    <property type="match status" value="1"/>
</dbReference>
<dbReference type="FunFam" id="3.40.50.720:FF:000084">
    <property type="entry name" value="Short-chain dehydrogenase reductase"/>
    <property type="match status" value="1"/>
</dbReference>
<sequence length="249" mass="26409">MSRLKNKTIIITGACGDVGQALTALCYSHGANLVLADINQTALDFAEQKYDSSRVQVIKVDVSQESENIAMVDCAIKHFGKIDGFVANAAIPGKMSAIEDMNLEDFTSVLNVNLVGVWLGIKSVAKEIKKQGGSIVITSSVGGITGAPFVSNYVASKHGVVGLMRSLSLEMGDNNVRVNCVCPTGIEGRMINDIAAQLGEEIKIGAVSRQSIKRLAKPKDVAQMMVFLLSDESQLCTGGCYNVDGGYST</sequence>
<gene>
    <name evidence="3" type="primary">fabG</name>
    <name evidence="3" type="ORF">GPAL_2148</name>
</gene>